<organism evidence="4 5">
    <name type="scientific">Oceanirhabdus seepicola</name>
    <dbReference type="NCBI Taxonomy" id="2828781"/>
    <lineage>
        <taxon>Bacteria</taxon>
        <taxon>Bacillati</taxon>
        <taxon>Bacillota</taxon>
        <taxon>Clostridia</taxon>
        <taxon>Eubacteriales</taxon>
        <taxon>Clostridiaceae</taxon>
        <taxon>Oceanirhabdus</taxon>
    </lineage>
</organism>
<evidence type="ECO:0000256" key="3">
    <source>
        <dbReference type="PIRSR" id="PIRSR005902-1"/>
    </source>
</evidence>
<feature type="binding site" evidence="3">
    <location>
        <position position="6"/>
    </location>
    <ligand>
        <name>a divalent metal cation</name>
        <dbReference type="ChEBI" id="CHEBI:60240"/>
        <label>1</label>
    </ligand>
</feature>
<keyword evidence="5" id="KW-1185">Reference proteome</keyword>
<dbReference type="InterPro" id="IPR032466">
    <property type="entry name" value="Metal_Hydrolase"/>
</dbReference>
<dbReference type="InterPro" id="IPR001130">
    <property type="entry name" value="TatD-like"/>
</dbReference>
<dbReference type="RefSeq" id="WP_250861332.1">
    <property type="nucleotide sequence ID" value="NZ_JAGSOJ010000005.1"/>
</dbReference>
<sequence>MLIDSHAHLHLENFKRDRDRLIKDLRREGIESVITSGSSMKSSREAMKLARKYENIYATVGVHPCCTDEMDEKSIDELRELSKDKNVIAIGEIGLDYHHMDVPIEIQKKWFKRQIELAKELGLPIVVHDRKANQDTFDIISEHMDERLRGVIHCYSGDVELARKYVEMGFYISIAGPVTYKSATMLKEVARAIPLRNLFVETDSPSLTPGPAGRRRNEPLFVRYVAVEIANLKGIDLDMVEKITTNNVKKLYEI</sequence>
<dbReference type="NCBIfam" id="TIGR00010">
    <property type="entry name" value="YchF/TatD family DNA exonuclease"/>
    <property type="match status" value="1"/>
</dbReference>
<keyword evidence="2 4" id="KW-0378">Hydrolase</keyword>
<reference evidence="4" key="2">
    <citation type="submission" date="2021-04" db="EMBL/GenBank/DDBJ databases">
        <authorList>
            <person name="Dong X."/>
        </authorList>
    </citation>
    <scope>NUCLEOTIDE SEQUENCE</scope>
    <source>
        <strain evidence="4">ZWT</strain>
    </source>
</reference>
<comment type="caution">
    <text evidence="4">The sequence shown here is derived from an EMBL/GenBank/DDBJ whole genome shotgun (WGS) entry which is preliminary data.</text>
</comment>
<feature type="binding site" evidence="3">
    <location>
        <position position="153"/>
    </location>
    <ligand>
        <name>a divalent metal cation</name>
        <dbReference type="ChEBI" id="CHEBI:60240"/>
        <label>2</label>
    </ligand>
</feature>
<dbReference type="Gene3D" id="3.20.20.140">
    <property type="entry name" value="Metal-dependent hydrolases"/>
    <property type="match status" value="1"/>
</dbReference>
<name>A0A9J6P829_9CLOT</name>
<dbReference type="PANTHER" id="PTHR46124">
    <property type="entry name" value="D-AMINOACYL-TRNA DEACYLASE"/>
    <property type="match status" value="1"/>
</dbReference>
<dbReference type="SUPFAM" id="SSF51556">
    <property type="entry name" value="Metallo-dependent hydrolases"/>
    <property type="match status" value="1"/>
</dbReference>
<dbReference type="FunFam" id="3.20.20.140:FF:000005">
    <property type="entry name" value="TatD family hydrolase"/>
    <property type="match status" value="1"/>
</dbReference>
<accession>A0A9J6P829</accession>
<dbReference type="AlphaFoldDB" id="A0A9J6P829"/>
<dbReference type="InterPro" id="IPR015991">
    <property type="entry name" value="TatD/YcfH-like"/>
</dbReference>
<gene>
    <name evidence="4" type="ORF">KDK92_20790</name>
</gene>
<evidence type="ECO:0000313" key="5">
    <source>
        <dbReference type="Proteomes" id="UP001056429"/>
    </source>
</evidence>
<protein>
    <submittedName>
        <fullName evidence="4">TatD family hydrolase</fullName>
    </submittedName>
</protein>
<evidence type="ECO:0000256" key="2">
    <source>
        <dbReference type="ARBA" id="ARBA00022801"/>
    </source>
</evidence>
<dbReference type="EMBL" id="JAGSOJ010000005">
    <property type="protein sequence ID" value="MCM1992166.1"/>
    <property type="molecule type" value="Genomic_DNA"/>
</dbReference>
<dbReference type="GO" id="GO:0016788">
    <property type="term" value="F:hydrolase activity, acting on ester bonds"/>
    <property type="evidence" value="ECO:0007669"/>
    <property type="project" value="InterPro"/>
</dbReference>
<keyword evidence="1 3" id="KW-0479">Metal-binding</keyword>
<dbReference type="Pfam" id="PF01026">
    <property type="entry name" value="TatD_DNase"/>
    <property type="match status" value="1"/>
</dbReference>
<evidence type="ECO:0000313" key="4">
    <source>
        <dbReference type="EMBL" id="MCM1992166.1"/>
    </source>
</evidence>
<feature type="binding site" evidence="3">
    <location>
        <position position="92"/>
    </location>
    <ligand>
        <name>a divalent metal cation</name>
        <dbReference type="ChEBI" id="CHEBI:60240"/>
        <label>1</label>
    </ligand>
</feature>
<dbReference type="GO" id="GO:0046872">
    <property type="term" value="F:metal ion binding"/>
    <property type="evidence" value="ECO:0007669"/>
    <property type="project" value="UniProtKB-KW"/>
</dbReference>
<dbReference type="CDD" id="cd01310">
    <property type="entry name" value="TatD_DNAse"/>
    <property type="match status" value="1"/>
</dbReference>
<feature type="binding site" evidence="3">
    <location>
        <position position="8"/>
    </location>
    <ligand>
        <name>a divalent metal cation</name>
        <dbReference type="ChEBI" id="CHEBI:60240"/>
        <label>1</label>
    </ligand>
</feature>
<feature type="binding site" evidence="3">
    <location>
        <position position="203"/>
    </location>
    <ligand>
        <name>a divalent metal cation</name>
        <dbReference type="ChEBI" id="CHEBI:60240"/>
        <label>1</label>
    </ligand>
</feature>
<reference evidence="4" key="1">
    <citation type="journal article" date="2021" name="mSystems">
        <title>Bacteria and Archaea Synergistically Convert Glycine Betaine to Biogenic Methane in the Formosa Cold Seep of the South China Sea.</title>
        <authorList>
            <person name="Li L."/>
            <person name="Zhang W."/>
            <person name="Zhang S."/>
            <person name="Song L."/>
            <person name="Sun Q."/>
            <person name="Zhang H."/>
            <person name="Xiang H."/>
            <person name="Dong X."/>
        </authorList>
    </citation>
    <scope>NUCLEOTIDE SEQUENCE</scope>
    <source>
        <strain evidence="4">ZWT</strain>
    </source>
</reference>
<feature type="binding site" evidence="3">
    <location>
        <position position="128"/>
    </location>
    <ligand>
        <name>a divalent metal cation</name>
        <dbReference type="ChEBI" id="CHEBI:60240"/>
        <label>2</label>
    </ligand>
</feature>
<proteinExistence type="predicted"/>
<dbReference type="GO" id="GO:0004536">
    <property type="term" value="F:DNA nuclease activity"/>
    <property type="evidence" value="ECO:0007669"/>
    <property type="project" value="InterPro"/>
</dbReference>
<dbReference type="Proteomes" id="UP001056429">
    <property type="component" value="Unassembled WGS sequence"/>
</dbReference>
<dbReference type="PANTHER" id="PTHR46124:SF2">
    <property type="entry name" value="D-AMINOACYL-TRNA DEACYLASE"/>
    <property type="match status" value="1"/>
</dbReference>
<evidence type="ECO:0000256" key="1">
    <source>
        <dbReference type="ARBA" id="ARBA00022723"/>
    </source>
</evidence>
<dbReference type="PIRSF" id="PIRSF005902">
    <property type="entry name" value="DNase_TatD"/>
    <property type="match status" value="1"/>
</dbReference>